<dbReference type="InterPro" id="IPR023418">
    <property type="entry name" value="Thyroxine_BS"/>
</dbReference>
<keyword evidence="16" id="KW-0472">Membrane</keyword>
<evidence type="ECO:0000256" key="12">
    <source>
        <dbReference type="ARBA" id="ARBA00023239"/>
    </source>
</evidence>
<dbReference type="Gene3D" id="1.10.3330.10">
    <property type="entry name" value="Oxo-4-hydroxy-4-carboxy-5-ureidoimidazoline decarboxylase"/>
    <property type="match status" value="1"/>
</dbReference>
<dbReference type="Pfam" id="PF09349">
    <property type="entry name" value="OHCU_decarbox"/>
    <property type="match status" value="1"/>
</dbReference>
<evidence type="ECO:0000259" key="18">
    <source>
        <dbReference type="Pfam" id="PF09349"/>
    </source>
</evidence>
<keyword evidence="16" id="KW-1133">Transmembrane helix</keyword>
<keyword evidence="10" id="KW-0210">Decarboxylase</keyword>
<dbReference type="UniPathway" id="UPA00394">
    <property type="reaction ID" value="UER00652"/>
</dbReference>
<evidence type="ECO:0000256" key="10">
    <source>
        <dbReference type="ARBA" id="ARBA00022793"/>
    </source>
</evidence>
<dbReference type="NCBIfam" id="TIGR02962">
    <property type="entry name" value="hdxy_isourate"/>
    <property type="match status" value="1"/>
</dbReference>
<evidence type="ECO:0000256" key="4">
    <source>
        <dbReference type="ARBA" id="ARBA00004754"/>
    </source>
</evidence>
<evidence type="ECO:0000256" key="6">
    <source>
        <dbReference type="ARBA" id="ARBA00011881"/>
    </source>
</evidence>
<dbReference type="InterPro" id="IPR036817">
    <property type="entry name" value="Transthyretin/HIU_hydrolase_sf"/>
</dbReference>
<comment type="catalytic activity">
    <reaction evidence="2">
        <text>5-hydroxy-2-oxo-4-ureido-2,5-dihydro-1H-imidazole-5-carboxylate + H(+) = (S)-allantoin + CO2</text>
        <dbReference type="Rhea" id="RHEA:26301"/>
        <dbReference type="ChEBI" id="CHEBI:15378"/>
        <dbReference type="ChEBI" id="CHEBI:15678"/>
        <dbReference type="ChEBI" id="CHEBI:16526"/>
        <dbReference type="ChEBI" id="CHEBI:58639"/>
        <dbReference type="EC" id="4.1.1.97"/>
    </reaction>
</comment>
<dbReference type="PROSITE" id="PS00769">
    <property type="entry name" value="TRANSTHYRETIN_2"/>
    <property type="match status" value="1"/>
</dbReference>
<dbReference type="FunFam" id="2.60.40.180:FF:000005">
    <property type="entry name" value="5-hydroxyisourate hydrolase"/>
    <property type="match status" value="1"/>
</dbReference>
<name>A0A7S4NC83_9STRA</name>
<dbReference type="InterPro" id="IPR000895">
    <property type="entry name" value="Transthyretin/HIU_hydrolase"/>
</dbReference>
<feature type="binding site" evidence="15">
    <location>
        <position position="252"/>
    </location>
    <ligand>
        <name>substrate</name>
    </ligand>
</feature>
<dbReference type="InterPro" id="IPR023419">
    <property type="entry name" value="Transthyretin_CS"/>
</dbReference>
<dbReference type="GO" id="GO:0051997">
    <property type="term" value="F:2-oxo-4-hydroxy-4-carboxy-5-ureidoimidazoline decarboxylase activity"/>
    <property type="evidence" value="ECO:0007669"/>
    <property type="project" value="UniProtKB-EC"/>
</dbReference>
<evidence type="ECO:0000256" key="5">
    <source>
        <dbReference type="ARBA" id="ARBA00005793"/>
    </source>
</evidence>
<keyword evidence="12" id="KW-0456">Lyase</keyword>
<dbReference type="PROSITE" id="PS00768">
    <property type="entry name" value="TRANSTHYRETIN_1"/>
    <property type="match status" value="1"/>
</dbReference>
<dbReference type="GO" id="GO:0005777">
    <property type="term" value="C:peroxisome"/>
    <property type="evidence" value="ECO:0007669"/>
    <property type="project" value="TreeGrafter"/>
</dbReference>
<dbReference type="InterPro" id="IPR023416">
    <property type="entry name" value="Transthyretin/HIU_hydrolase_d"/>
</dbReference>
<proteinExistence type="inferred from homology"/>
<comment type="subunit">
    <text evidence="6">Homotetramer.</text>
</comment>
<evidence type="ECO:0000313" key="19">
    <source>
        <dbReference type="EMBL" id="CAE2278070.1"/>
    </source>
</evidence>
<comment type="similarity">
    <text evidence="5">Belongs to the OHCU decarboxylase family.</text>
</comment>
<protein>
    <recommendedName>
        <fullName evidence="14">Parahox neighbor</fullName>
        <ecNumber evidence="8">3.5.2.17</ecNumber>
        <ecNumber evidence="7">4.1.1.97</ecNumber>
    </recommendedName>
    <alternativeName>
        <fullName evidence="13">Ureidoimidazoline (2-oxo-4-hydroxy-4-carboxy-5-) decarboxylase</fullName>
    </alternativeName>
</protein>
<dbReference type="GO" id="GO:0006144">
    <property type="term" value="P:purine nucleobase metabolic process"/>
    <property type="evidence" value="ECO:0007669"/>
    <property type="project" value="UniProtKB-KW"/>
</dbReference>
<dbReference type="GO" id="GO:0033971">
    <property type="term" value="F:hydroxyisourate hydrolase activity"/>
    <property type="evidence" value="ECO:0007669"/>
    <property type="project" value="UniProtKB-EC"/>
</dbReference>
<evidence type="ECO:0000256" key="3">
    <source>
        <dbReference type="ARBA" id="ARBA00002506"/>
    </source>
</evidence>
<dbReference type="Gene3D" id="2.60.40.180">
    <property type="entry name" value="Transthyretin/hydroxyisourate hydrolase domain"/>
    <property type="match status" value="1"/>
</dbReference>
<dbReference type="PANTHER" id="PTHR43466">
    <property type="entry name" value="2-OXO-4-HYDROXY-4-CARBOXY-5-UREIDOIMIDAZOLINE DECARBOXYLASE-RELATED"/>
    <property type="match status" value="1"/>
</dbReference>
<comment type="function">
    <text evidence="3">Catalyzes the stereoselective decarboxylation of 2-oxo-4-hydroxy-4-carboxy-5-ureidoimidazoline (OHCU) to (S)-allantoin.</text>
</comment>
<evidence type="ECO:0000256" key="11">
    <source>
        <dbReference type="ARBA" id="ARBA00022801"/>
    </source>
</evidence>
<dbReference type="PRINTS" id="PR00189">
    <property type="entry name" value="TRNSTHYRETIN"/>
</dbReference>
<dbReference type="Pfam" id="PF00576">
    <property type="entry name" value="Transthyretin"/>
    <property type="match status" value="1"/>
</dbReference>
<keyword evidence="9" id="KW-0659">Purine metabolism</keyword>
<dbReference type="InterPro" id="IPR014306">
    <property type="entry name" value="Hydroxyisourate_hydrolase"/>
</dbReference>
<gene>
    <name evidence="19" type="ORF">OAUR00152_LOCUS36011</name>
</gene>
<dbReference type="EC" id="3.5.2.17" evidence="8"/>
<evidence type="ECO:0000256" key="1">
    <source>
        <dbReference type="ARBA" id="ARBA00001043"/>
    </source>
</evidence>
<dbReference type="CDD" id="cd05822">
    <property type="entry name" value="TLP_HIUase"/>
    <property type="match status" value="1"/>
</dbReference>
<feature type="domain" description="Oxo-4-hydroxy-4-carboxy-5-ureidoimidazoline decarboxylase" evidence="18">
    <location>
        <begin position="73"/>
        <end position="236"/>
    </location>
</feature>
<comment type="catalytic activity">
    <reaction evidence="1">
        <text>5-hydroxyisourate + H2O = 5-hydroxy-2-oxo-4-ureido-2,5-dihydro-1H-imidazole-5-carboxylate + H(+)</text>
        <dbReference type="Rhea" id="RHEA:23736"/>
        <dbReference type="ChEBI" id="CHEBI:15377"/>
        <dbReference type="ChEBI" id="CHEBI:15378"/>
        <dbReference type="ChEBI" id="CHEBI:18072"/>
        <dbReference type="ChEBI" id="CHEBI:58639"/>
        <dbReference type="EC" id="3.5.2.17"/>
    </reaction>
</comment>
<dbReference type="InterPro" id="IPR017580">
    <property type="entry name" value="OHCU_decarboxylase-1"/>
</dbReference>
<dbReference type="PANTHER" id="PTHR43466:SF1">
    <property type="entry name" value="2-OXO-4-HYDROXY-4-CARBOXY-5-UREIDOIMIDAZOLINE DECARBOXYLASE-RELATED"/>
    <property type="match status" value="1"/>
</dbReference>
<dbReference type="EC" id="4.1.1.97" evidence="7"/>
<evidence type="ECO:0000256" key="2">
    <source>
        <dbReference type="ARBA" id="ARBA00001163"/>
    </source>
</evidence>
<keyword evidence="16" id="KW-0812">Transmembrane</keyword>
<dbReference type="InterPro" id="IPR018020">
    <property type="entry name" value="OHCU_decarboxylase"/>
</dbReference>
<dbReference type="GO" id="GO:0000255">
    <property type="term" value="P:allantoin metabolic process"/>
    <property type="evidence" value="ECO:0007669"/>
    <property type="project" value="InterPro"/>
</dbReference>
<accession>A0A7S4NC83</accession>
<evidence type="ECO:0000256" key="16">
    <source>
        <dbReference type="SAM" id="Phobius"/>
    </source>
</evidence>
<dbReference type="SUPFAM" id="SSF49472">
    <property type="entry name" value="Transthyretin (synonym: prealbumin)"/>
    <property type="match status" value="1"/>
</dbReference>
<dbReference type="AlphaFoldDB" id="A0A7S4NC83"/>
<keyword evidence="11" id="KW-0378">Hydrolase</keyword>
<evidence type="ECO:0000256" key="15">
    <source>
        <dbReference type="PIRSR" id="PIRSR600895-51"/>
    </source>
</evidence>
<feature type="binding site" evidence="15">
    <location>
        <position position="291"/>
    </location>
    <ligand>
        <name>substrate</name>
    </ligand>
</feature>
<evidence type="ECO:0000256" key="9">
    <source>
        <dbReference type="ARBA" id="ARBA00022631"/>
    </source>
</evidence>
<dbReference type="GO" id="GO:0019628">
    <property type="term" value="P:urate catabolic process"/>
    <property type="evidence" value="ECO:0007669"/>
    <property type="project" value="UniProtKB-UniPathway"/>
</dbReference>
<feature type="transmembrane region" description="Helical" evidence="16">
    <location>
        <begin position="15"/>
        <end position="35"/>
    </location>
</feature>
<reference evidence="19" key="1">
    <citation type="submission" date="2021-01" db="EMBL/GenBank/DDBJ databases">
        <authorList>
            <person name="Corre E."/>
            <person name="Pelletier E."/>
            <person name="Niang G."/>
            <person name="Scheremetjew M."/>
            <person name="Finn R."/>
            <person name="Kale V."/>
            <person name="Holt S."/>
            <person name="Cochrane G."/>
            <person name="Meng A."/>
            <person name="Brown T."/>
            <person name="Cohen L."/>
        </authorList>
    </citation>
    <scope>NUCLEOTIDE SEQUENCE</scope>
    <source>
        <strain evidence="19">Isolate 1302-5</strain>
    </source>
</reference>
<dbReference type="InterPro" id="IPR036778">
    <property type="entry name" value="OHCU_decarboxylase_sf"/>
</dbReference>
<evidence type="ECO:0000256" key="8">
    <source>
        <dbReference type="ARBA" id="ARBA00012609"/>
    </source>
</evidence>
<dbReference type="SUPFAM" id="SSF158694">
    <property type="entry name" value="UraD-Like"/>
    <property type="match status" value="1"/>
</dbReference>
<evidence type="ECO:0000256" key="13">
    <source>
        <dbReference type="ARBA" id="ARBA00030624"/>
    </source>
</evidence>
<feature type="domain" description="Transthyretin/hydroxyisourate hydrolase" evidence="17">
    <location>
        <begin position="249"/>
        <end position="363"/>
    </location>
</feature>
<evidence type="ECO:0000256" key="7">
    <source>
        <dbReference type="ARBA" id="ARBA00012257"/>
    </source>
</evidence>
<evidence type="ECO:0000256" key="14">
    <source>
        <dbReference type="ARBA" id="ARBA00032116"/>
    </source>
</evidence>
<sequence length="364" mass="40474">MRKITLPLPFFSSPIVHLLAIVVLASLILLNFTFVRNTFGKADKKEEQHWQFLSASETMAVESEKPSISRLLSLPRQKFIDLMGPIYEKSPWVAESFCEDHLGVDSNEGNTIETVGQLASAMAAVVDAAPREKKLELLLSHPDLCEKVEKLASLTEESREEQSRAGLNALTAEEREKFLLLNREYREKFGFPFILAVRNATKYTVLSAVEGRVGNDAETEFASAISQVHKIAWMRLLTAIDVAEPKGFLTCHVLDTANGCPAASMMVRLQRLSPPESAGLVGEFVTNDDGRLPGGPALKGSDFKVGTYEWTFFVADYFSRKGNKISGTPFLDEVPIRFGIDDPDEHYHVPLLVSPWSFSTYRGS</sequence>
<feature type="binding site" evidence="15">
    <location>
        <position position="361"/>
    </location>
    <ligand>
        <name>substrate</name>
    </ligand>
</feature>
<evidence type="ECO:0000259" key="17">
    <source>
        <dbReference type="Pfam" id="PF00576"/>
    </source>
</evidence>
<comment type="pathway">
    <text evidence="4">Purine metabolism; urate degradation; (S)-allantoin from urate: step 3/3.</text>
</comment>
<dbReference type="NCBIfam" id="TIGR03164">
    <property type="entry name" value="UHCUDC"/>
    <property type="match status" value="1"/>
</dbReference>
<dbReference type="EMBL" id="HBKQ01052388">
    <property type="protein sequence ID" value="CAE2278070.1"/>
    <property type="molecule type" value="Transcribed_RNA"/>
</dbReference>
<organism evidence="19">
    <name type="scientific">Odontella aurita</name>
    <dbReference type="NCBI Taxonomy" id="265563"/>
    <lineage>
        <taxon>Eukaryota</taxon>
        <taxon>Sar</taxon>
        <taxon>Stramenopiles</taxon>
        <taxon>Ochrophyta</taxon>
        <taxon>Bacillariophyta</taxon>
        <taxon>Mediophyceae</taxon>
        <taxon>Biddulphiophycidae</taxon>
        <taxon>Eupodiscales</taxon>
        <taxon>Odontellaceae</taxon>
        <taxon>Odontella</taxon>
    </lineage>
</organism>